<evidence type="ECO:0000313" key="2">
    <source>
        <dbReference type="Proteomes" id="UP000193335"/>
    </source>
</evidence>
<dbReference type="InterPro" id="IPR036291">
    <property type="entry name" value="NAD(P)-bd_dom_sf"/>
</dbReference>
<gene>
    <name evidence="1" type="ORF">BSZ19_05430</name>
</gene>
<dbReference type="AlphaFoldDB" id="A0A1Y2JVU6"/>
<proteinExistence type="predicted"/>
<dbReference type="Gene3D" id="3.40.50.720">
    <property type="entry name" value="NAD(P)-binding Rossmann-like Domain"/>
    <property type="match status" value="1"/>
</dbReference>
<comment type="caution">
    <text evidence="1">The sequence shown here is derived from an EMBL/GenBank/DDBJ whole genome shotgun (WGS) entry which is preliminary data.</text>
</comment>
<sequence>MADRVHGNPGEVAAVIAFLASEDASFMTGANVAVDGGVSASNGQPPQE</sequence>
<accession>A0A1Y2JVU6</accession>
<dbReference type="Pfam" id="PF13561">
    <property type="entry name" value="adh_short_C2"/>
    <property type="match status" value="1"/>
</dbReference>
<organism evidence="1 2">
    <name type="scientific">Bradyrhizobium japonicum</name>
    <dbReference type="NCBI Taxonomy" id="375"/>
    <lineage>
        <taxon>Bacteria</taxon>
        <taxon>Pseudomonadati</taxon>
        <taxon>Pseudomonadota</taxon>
        <taxon>Alphaproteobacteria</taxon>
        <taxon>Hyphomicrobiales</taxon>
        <taxon>Nitrobacteraceae</taxon>
        <taxon>Bradyrhizobium</taxon>
    </lineage>
</organism>
<protein>
    <submittedName>
        <fullName evidence="1">Uncharacterized protein</fullName>
    </submittedName>
</protein>
<reference evidence="1 2" key="1">
    <citation type="submission" date="2017-03" db="EMBL/GenBank/DDBJ databases">
        <title>Whole genome sequences of fourteen strains of Bradyrhizobium canariense and one strain of Bradyrhizobium japonicum isolated from Lupinus (Papilionoideae: Genisteae) species in Algeria.</title>
        <authorList>
            <person name="Crovadore J."/>
            <person name="Chekireb D."/>
            <person name="Brachmann A."/>
            <person name="Chablais R."/>
            <person name="Cochard B."/>
            <person name="Lefort F."/>
        </authorList>
    </citation>
    <scope>NUCLEOTIDE SEQUENCE [LARGE SCALE GENOMIC DNA]</scope>
    <source>
        <strain evidence="1 2">UBMA197</strain>
    </source>
</reference>
<name>A0A1Y2JVU6_BRAJP</name>
<dbReference type="InterPro" id="IPR002347">
    <property type="entry name" value="SDR_fam"/>
</dbReference>
<evidence type="ECO:0000313" key="1">
    <source>
        <dbReference type="EMBL" id="OSJ36184.1"/>
    </source>
</evidence>
<dbReference type="Proteomes" id="UP000193335">
    <property type="component" value="Unassembled WGS sequence"/>
</dbReference>
<dbReference type="SUPFAM" id="SSF51735">
    <property type="entry name" value="NAD(P)-binding Rossmann-fold domains"/>
    <property type="match status" value="1"/>
</dbReference>
<dbReference type="EMBL" id="NAFL01000202">
    <property type="protein sequence ID" value="OSJ36184.1"/>
    <property type="molecule type" value="Genomic_DNA"/>
</dbReference>